<feature type="transmembrane region" description="Helical" evidence="19">
    <location>
        <begin position="36"/>
        <end position="56"/>
    </location>
</feature>
<dbReference type="GO" id="GO:0008818">
    <property type="term" value="F:cobalamin 5'-phosphate synthase activity"/>
    <property type="evidence" value="ECO:0007669"/>
    <property type="project" value="UniProtKB-UniRule"/>
</dbReference>
<dbReference type="Proteomes" id="UP001320898">
    <property type="component" value="Unassembled WGS sequence"/>
</dbReference>
<evidence type="ECO:0000256" key="1">
    <source>
        <dbReference type="ARBA" id="ARBA00001946"/>
    </source>
</evidence>
<keyword evidence="7 19" id="KW-1003">Cell membrane</keyword>
<keyword evidence="8 19" id="KW-0169">Cobalamin biosynthesis</keyword>
<comment type="catalytic activity">
    <reaction evidence="17 19">
        <text>alpha-ribazole + adenosylcob(III)inamide-GDP = adenosylcob(III)alamin + GMP + H(+)</text>
        <dbReference type="Rhea" id="RHEA:16049"/>
        <dbReference type="ChEBI" id="CHEBI:10329"/>
        <dbReference type="ChEBI" id="CHEBI:15378"/>
        <dbReference type="ChEBI" id="CHEBI:18408"/>
        <dbReference type="ChEBI" id="CHEBI:58115"/>
        <dbReference type="ChEBI" id="CHEBI:60487"/>
        <dbReference type="EC" id="2.7.8.26"/>
    </reaction>
</comment>
<dbReference type="GO" id="GO:0051073">
    <property type="term" value="F:adenosylcobinamide-GDP ribazoletransferase activity"/>
    <property type="evidence" value="ECO:0007669"/>
    <property type="project" value="UniProtKB-UniRule"/>
</dbReference>
<comment type="function">
    <text evidence="14 19">Joins adenosylcobinamide-GDP and alpha-ribazole to generate adenosylcobalamin (Ado-cobalamin). Also synthesizes adenosylcobalamin 5'-phosphate from adenosylcobinamide-GDP and alpha-ribazole 5'-phosphate.</text>
</comment>
<feature type="transmembrane region" description="Helical" evidence="19">
    <location>
        <begin position="185"/>
        <end position="218"/>
    </location>
</feature>
<evidence type="ECO:0000256" key="2">
    <source>
        <dbReference type="ARBA" id="ARBA00004651"/>
    </source>
</evidence>
<gene>
    <name evidence="19 20" type="primary">cobS</name>
    <name evidence="20" type="ORF">MUB46_08480</name>
</gene>
<keyword evidence="10 19" id="KW-0812">Transmembrane</keyword>
<evidence type="ECO:0000256" key="14">
    <source>
        <dbReference type="ARBA" id="ARBA00025228"/>
    </source>
</evidence>
<dbReference type="AlphaFoldDB" id="A0AAW5R039"/>
<comment type="caution">
    <text evidence="20">The sequence shown here is derived from an EMBL/GenBank/DDBJ whole genome shotgun (WGS) entry which is preliminary data.</text>
</comment>
<dbReference type="GO" id="GO:0009236">
    <property type="term" value="P:cobalamin biosynthetic process"/>
    <property type="evidence" value="ECO:0007669"/>
    <property type="project" value="UniProtKB-UniRule"/>
</dbReference>
<dbReference type="Pfam" id="PF02654">
    <property type="entry name" value="CobS"/>
    <property type="match status" value="1"/>
</dbReference>
<comment type="catalytic activity">
    <reaction evidence="18 19">
        <text>alpha-ribazole 5'-phosphate + adenosylcob(III)inamide-GDP = adenosylcob(III)alamin 5'-phosphate + GMP + H(+)</text>
        <dbReference type="Rhea" id="RHEA:23560"/>
        <dbReference type="ChEBI" id="CHEBI:15378"/>
        <dbReference type="ChEBI" id="CHEBI:57918"/>
        <dbReference type="ChEBI" id="CHEBI:58115"/>
        <dbReference type="ChEBI" id="CHEBI:60487"/>
        <dbReference type="ChEBI" id="CHEBI:60493"/>
        <dbReference type="EC" id="2.7.8.26"/>
    </reaction>
</comment>
<dbReference type="PANTHER" id="PTHR34148">
    <property type="entry name" value="ADENOSYLCOBINAMIDE-GDP RIBAZOLETRANSFERASE"/>
    <property type="match status" value="1"/>
</dbReference>
<comment type="subcellular location">
    <subcellularLocation>
        <location evidence="2 19">Cell membrane</location>
        <topology evidence="2 19">Multi-pass membrane protein</topology>
    </subcellularLocation>
</comment>
<dbReference type="EC" id="2.7.8.26" evidence="5 19"/>
<evidence type="ECO:0000256" key="4">
    <source>
        <dbReference type="ARBA" id="ARBA00010561"/>
    </source>
</evidence>
<comment type="pathway">
    <text evidence="3 19">Cofactor biosynthesis; adenosylcobalamin biosynthesis; adenosylcobalamin from cob(II)yrinate a,c-diamide: step 7/7.</text>
</comment>
<sequence>MSRLSELVSAFGLLTRLPVARIVPGTDHADAGSSVWAYPLVGVVVGLIGGFAYWLLASIGVTPLVAGAVALGAMVLATGGLHEDGLADTADGFGGGATREAKLEIMRDSRIGSYGVIALVLVFALRLGAISALAGTGAVLGALVASAALSRGGMGLFMRLIDPARTDGLSAGVGSPDGSAAAEAAAIAILIAFLVLAPGAAILAIIFAGLAAITVGVLAIRQIGGQTGDVVGAAGIAAECAALTAIVAIAA</sequence>
<protein>
    <recommendedName>
        <fullName evidence="6 19">Adenosylcobinamide-GDP ribazoletransferase</fullName>
        <ecNumber evidence="5 19">2.7.8.26</ecNumber>
    </recommendedName>
    <alternativeName>
        <fullName evidence="16 19">Cobalamin synthase</fullName>
    </alternativeName>
    <alternativeName>
        <fullName evidence="15 19">Cobalamin-5'-phosphate synthase</fullName>
    </alternativeName>
</protein>
<proteinExistence type="inferred from homology"/>
<evidence type="ECO:0000256" key="19">
    <source>
        <dbReference type="HAMAP-Rule" id="MF_00719"/>
    </source>
</evidence>
<evidence type="ECO:0000256" key="13">
    <source>
        <dbReference type="ARBA" id="ARBA00023136"/>
    </source>
</evidence>
<dbReference type="RefSeq" id="WP_261615451.1">
    <property type="nucleotide sequence ID" value="NZ_JALIDZ010000003.1"/>
</dbReference>
<evidence type="ECO:0000256" key="10">
    <source>
        <dbReference type="ARBA" id="ARBA00022692"/>
    </source>
</evidence>
<feature type="transmembrane region" description="Helical" evidence="19">
    <location>
        <begin position="116"/>
        <end position="149"/>
    </location>
</feature>
<keyword evidence="13 19" id="KW-0472">Membrane</keyword>
<keyword evidence="9 19" id="KW-0808">Transferase</keyword>
<evidence type="ECO:0000256" key="18">
    <source>
        <dbReference type="ARBA" id="ARBA00049504"/>
    </source>
</evidence>
<evidence type="ECO:0000313" key="21">
    <source>
        <dbReference type="Proteomes" id="UP001320898"/>
    </source>
</evidence>
<dbReference type="InterPro" id="IPR003805">
    <property type="entry name" value="CobS"/>
</dbReference>
<keyword evidence="12 19" id="KW-1133">Transmembrane helix</keyword>
<comment type="similarity">
    <text evidence="4 19">Belongs to the CobS family.</text>
</comment>
<evidence type="ECO:0000256" key="5">
    <source>
        <dbReference type="ARBA" id="ARBA00013200"/>
    </source>
</evidence>
<evidence type="ECO:0000256" key="3">
    <source>
        <dbReference type="ARBA" id="ARBA00004663"/>
    </source>
</evidence>
<evidence type="ECO:0000313" key="20">
    <source>
        <dbReference type="EMBL" id="MCT8971885.1"/>
    </source>
</evidence>
<evidence type="ECO:0000256" key="12">
    <source>
        <dbReference type="ARBA" id="ARBA00022989"/>
    </source>
</evidence>
<dbReference type="GO" id="GO:0005886">
    <property type="term" value="C:plasma membrane"/>
    <property type="evidence" value="ECO:0007669"/>
    <property type="project" value="UniProtKB-SubCell"/>
</dbReference>
<dbReference type="EMBL" id="JALIDZ010000003">
    <property type="protein sequence ID" value="MCT8971885.1"/>
    <property type="molecule type" value="Genomic_DNA"/>
</dbReference>
<organism evidence="20 21">
    <name type="scientific">Microbaculum marinisediminis</name>
    <dbReference type="NCBI Taxonomy" id="2931392"/>
    <lineage>
        <taxon>Bacteria</taxon>
        <taxon>Pseudomonadati</taxon>
        <taxon>Pseudomonadota</taxon>
        <taxon>Alphaproteobacteria</taxon>
        <taxon>Hyphomicrobiales</taxon>
        <taxon>Tepidamorphaceae</taxon>
        <taxon>Microbaculum</taxon>
    </lineage>
</organism>
<evidence type="ECO:0000256" key="9">
    <source>
        <dbReference type="ARBA" id="ARBA00022679"/>
    </source>
</evidence>
<evidence type="ECO:0000256" key="6">
    <source>
        <dbReference type="ARBA" id="ARBA00015850"/>
    </source>
</evidence>
<evidence type="ECO:0000256" key="7">
    <source>
        <dbReference type="ARBA" id="ARBA00022475"/>
    </source>
</evidence>
<comment type="cofactor">
    <cofactor evidence="1 19">
        <name>Mg(2+)</name>
        <dbReference type="ChEBI" id="CHEBI:18420"/>
    </cofactor>
</comment>
<reference evidence="20 21" key="1">
    <citation type="submission" date="2022-04" db="EMBL/GenBank/DDBJ databases">
        <authorList>
            <person name="Ye Y.-Q."/>
            <person name="Du Z.-J."/>
        </authorList>
    </citation>
    <scope>NUCLEOTIDE SEQUENCE [LARGE SCALE GENOMIC DNA]</scope>
    <source>
        <strain evidence="20 21">A6E488</strain>
    </source>
</reference>
<evidence type="ECO:0000256" key="15">
    <source>
        <dbReference type="ARBA" id="ARBA00032605"/>
    </source>
</evidence>
<keyword evidence="11 19" id="KW-0460">Magnesium</keyword>
<accession>A0AAW5R039</accession>
<evidence type="ECO:0000256" key="11">
    <source>
        <dbReference type="ARBA" id="ARBA00022842"/>
    </source>
</evidence>
<keyword evidence="21" id="KW-1185">Reference proteome</keyword>
<evidence type="ECO:0000256" key="16">
    <source>
        <dbReference type="ARBA" id="ARBA00032853"/>
    </source>
</evidence>
<dbReference type="HAMAP" id="MF_00719">
    <property type="entry name" value="CobS"/>
    <property type="match status" value="1"/>
</dbReference>
<feature type="transmembrane region" description="Helical" evidence="19">
    <location>
        <begin position="230"/>
        <end position="250"/>
    </location>
</feature>
<evidence type="ECO:0000256" key="8">
    <source>
        <dbReference type="ARBA" id="ARBA00022573"/>
    </source>
</evidence>
<name>A0AAW5R039_9HYPH</name>
<evidence type="ECO:0000256" key="17">
    <source>
        <dbReference type="ARBA" id="ARBA00048623"/>
    </source>
</evidence>
<dbReference type="NCBIfam" id="TIGR00317">
    <property type="entry name" value="cobS"/>
    <property type="match status" value="1"/>
</dbReference>
<dbReference type="PANTHER" id="PTHR34148:SF1">
    <property type="entry name" value="ADENOSYLCOBINAMIDE-GDP RIBAZOLETRANSFERASE"/>
    <property type="match status" value="1"/>
</dbReference>